<dbReference type="Proteomes" id="UP000240572">
    <property type="component" value="Unassembled WGS sequence"/>
</dbReference>
<proteinExistence type="predicted"/>
<evidence type="ECO:0000313" key="1">
    <source>
        <dbReference type="EMBL" id="PSK90598.1"/>
    </source>
</evidence>
<dbReference type="AlphaFoldDB" id="A0A2P8D046"/>
<dbReference type="PROSITE" id="PS51257">
    <property type="entry name" value="PROKAR_LIPOPROTEIN"/>
    <property type="match status" value="1"/>
</dbReference>
<accession>A0A2P8D046</accession>
<sequence>MKKILKLLLPAIFLVSCNGDKKCVLYIKFDHSLDGYYFEGAIKDSGVTVGNVMDKFNIVNSEENIYYSVLKVSFNSPVPAKSTISFEVQDEFNNNIVKLYKSTNKNNYSDGDTLIGDFKNVSAVIGTSDLDTLKKQVDPVVREIFRLNKKDSE</sequence>
<keyword evidence="2" id="KW-1185">Reference proteome</keyword>
<comment type="caution">
    <text evidence="1">The sequence shown here is derived from an EMBL/GenBank/DDBJ whole genome shotgun (WGS) entry which is preliminary data.</text>
</comment>
<evidence type="ECO:0008006" key="3">
    <source>
        <dbReference type="Google" id="ProtNLM"/>
    </source>
</evidence>
<organism evidence="1 2">
    <name type="scientific">Taibaiella chishuiensis</name>
    <dbReference type="NCBI Taxonomy" id="1434707"/>
    <lineage>
        <taxon>Bacteria</taxon>
        <taxon>Pseudomonadati</taxon>
        <taxon>Bacteroidota</taxon>
        <taxon>Chitinophagia</taxon>
        <taxon>Chitinophagales</taxon>
        <taxon>Chitinophagaceae</taxon>
        <taxon>Taibaiella</taxon>
    </lineage>
</organism>
<evidence type="ECO:0000313" key="2">
    <source>
        <dbReference type="Proteomes" id="UP000240572"/>
    </source>
</evidence>
<dbReference type="EMBL" id="PYGD01000007">
    <property type="protein sequence ID" value="PSK90598.1"/>
    <property type="molecule type" value="Genomic_DNA"/>
</dbReference>
<dbReference type="RefSeq" id="WP_106523883.1">
    <property type="nucleotide sequence ID" value="NZ_PYGD01000007.1"/>
</dbReference>
<dbReference type="OrthoDB" id="129527at2"/>
<protein>
    <recommendedName>
        <fullName evidence="3">Lipoprotein</fullName>
    </recommendedName>
</protein>
<name>A0A2P8D046_9BACT</name>
<gene>
    <name evidence="1" type="ORF">B0I18_1078</name>
</gene>
<reference evidence="1 2" key="1">
    <citation type="submission" date="2018-03" db="EMBL/GenBank/DDBJ databases">
        <title>Genomic Encyclopedia of Type Strains, Phase III (KMG-III): the genomes of soil and plant-associated and newly described type strains.</title>
        <authorList>
            <person name="Whitman W."/>
        </authorList>
    </citation>
    <scope>NUCLEOTIDE SEQUENCE [LARGE SCALE GENOMIC DNA]</scope>
    <source>
        <strain evidence="1 2">CGMCC 1.12700</strain>
    </source>
</reference>